<dbReference type="AlphaFoldDB" id="A0A836C1E8"/>
<accession>A0A836C1E8</accession>
<keyword evidence="3" id="KW-1185">Reference proteome</keyword>
<dbReference type="SUPFAM" id="SSF51110">
    <property type="entry name" value="alpha-D-mannose-specific plant lectins"/>
    <property type="match status" value="1"/>
</dbReference>
<evidence type="ECO:0000313" key="3">
    <source>
        <dbReference type="Proteomes" id="UP000612055"/>
    </source>
</evidence>
<name>A0A836C1E8_9CHLO</name>
<gene>
    <name evidence="2" type="ORF">HYH03_005093</name>
</gene>
<dbReference type="Pfam" id="PF14295">
    <property type="entry name" value="PAN_4"/>
    <property type="match status" value="1"/>
</dbReference>
<dbReference type="Proteomes" id="UP000612055">
    <property type="component" value="Unassembled WGS sequence"/>
</dbReference>
<dbReference type="Pfam" id="PF00024">
    <property type="entry name" value="PAN_1"/>
    <property type="match status" value="1"/>
</dbReference>
<evidence type="ECO:0000313" key="2">
    <source>
        <dbReference type="EMBL" id="KAG2496675.1"/>
    </source>
</evidence>
<reference evidence="2" key="1">
    <citation type="journal article" date="2020" name="bioRxiv">
        <title>Comparative genomics of Chlamydomonas.</title>
        <authorList>
            <person name="Craig R.J."/>
            <person name="Hasan A.R."/>
            <person name="Ness R.W."/>
            <person name="Keightley P.D."/>
        </authorList>
    </citation>
    <scope>NUCLEOTIDE SEQUENCE</scope>
    <source>
        <strain evidence="2">CCAP 11/70</strain>
    </source>
</reference>
<proteinExistence type="predicted"/>
<dbReference type="InterPro" id="IPR003609">
    <property type="entry name" value="Pan_app"/>
</dbReference>
<protein>
    <recommendedName>
        <fullName evidence="1">Apple domain-containing protein</fullName>
    </recommendedName>
</protein>
<comment type="caution">
    <text evidence="2">The sequence shown here is derived from an EMBL/GenBank/DDBJ whole genome shotgun (WGS) entry which is preliminary data.</text>
</comment>
<dbReference type="InterPro" id="IPR036426">
    <property type="entry name" value="Bulb-type_lectin_dom_sf"/>
</dbReference>
<dbReference type="EMBL" id="JAEHOE010000017">
    <property type="protein sequence ID" value="KAG2496675.1"/>
    <property type="molecule type" value="Genomic_DNA"/>
</dbReference>
<organism evidence="2 3">
    <name type="scientific">Edaphochlamys debaryana</name>
    <dbReference type="NCBI Taxonomy" id="47281"/>
    <lineage>
        <taxon>Eukaryota</taxon>
        <taxon>Viridiplantae</taxon>
        <taxon>Chlorophyta</taxon>
        <taxon>core chlorophytes</taxon>
        <taxon>Chlorophyceae</taxon>
        <taxon>CS clade</taxon>
        <taxon>Chlamydomonadales</taxon>
        <taxon>Chlamydomonadales incertae sedis</taxon>
        <taxon>Edaphochlamys</taxon>
    </lineage>
</organism>
<evidence type="ECO:0000259" key="1">
    <source>
        <dbReference type="PROSITE" id="PS50948"/>
    </source>
</evidence>
<dbReference type="Gene3D" id="2.90.10.10">
    <property type="entry name" value="Bulb-type lectin domain"/>
    <property type="match status" value="1"/>
</dbReference>
<feature type="domain" description="Apple" evidence="1">
    <location>
        <begin position="300"/>
        <end position="375"/>
    </location>
</feature>
<dbReference type="PROSITE" id="PS50948">
    <property type="entry name" value="PAN"/>
    <property type="match status" value="1"/>
</dbReference>
<sequence length="1055" mass="113722">MRQWLSQWQQAIMGPVRRPGGIVRQGRPGGAAGQCGGRGGFCGIGGVGPCEDAAWKPPYYPCRAGQLCLRANEQWWQCAEPGTADQWEQCGGVGGKCGYCQPPMGDGGDPSPCLDAPWPSRPCKRGLTCVRDTPYWWHCAPVAIIPSSTAGGPISEFQQCGGTGSRCNTTGYGPCVDASWAAPLTCRAGLACKRAERWWWQCEPAPPPGGACTLDAEQRYWGGGFRSGTVNDAVPPSPISAPNAAFCARACETTPACITWVWDKVQLRCQLLAALYSGSTPHKNFTSGSCSFKLSGSTGCTAEPGQRFLTGDDDDDDDDDDDVEATATAADCAAACSRLATCITYTWEKATGDCHLQANAFGSSVNDTRFVSGVCPRKTLPDRDRLRQGQCLVSGGPCRFSTSGRFSVCVRANGDIELLDGTVPYWRRSVNPVSNRVPPYRLCVLPNGDLAGRNANNQTYFTSGTGFLSGEGTSGPYEVHILDDGNLNLTAGGSDFAWWSSLTEGVQLNLTGYTFFPKQDFEMDPGTQTLDRWIAGNSSFADYLRESHPFPSVMKDLCDADPLCTAFNTDGVFKRGPIWSENVQLRSDFTSLKQGIYAKPLPAIVPSARPRAPASAAACGPGCVLDTGRSDDVSKQYLLKRTGASNILSVISANPHINWWLGTDRVIPNLQGKPVCVCPGPGAEAARWNKTRAVDFSCLADTSGAGPVRPCSGLSTDYARAVCFCMQQLTDNAKYVWPFRTPGAAYDCSSFIECRGNRPVVVNGKVRRSCDSRTDPNEPEACPGCTAFDTVTGQEGFPGRICRRASLLPGVKDTVQCTEREPGSLCHWWLLPPGVYQDPYDESGMLVMRCPVDTYDAMWSPAPPGLEYCAAPDEGDNGYVFSTAMQTCIPRPPGWDAWRDACPTRKVTIVSEDSLSVLSACESAFMGAPEKWTNASRGSVVGHRHRSRELLQVVSTDASLWRNPQTTNCPDPESCCPKLLNQAARNYCLTVPRTVGGIGYAAAETCVLNKECGSADFRKGTSAFCRCLYAGFVSRGLRPGNCPRARHFNCRVIFG</sequence>
<dbReference type="Gene3D" id="3.50.4.10">
    <property type="entry name" value="Hepatocyte Growth Factor"/>
    <property type="match status" value="1"/>
</dbReference>